<evidence type="ECO:0000313" key="7">
    <source>
        <dbReference type="EMBL" id="AYC65753.1"/>
    </source>
</evidence>
<gene>
    <name evidence="4 7" type="primary">rps2</name>
</gene>
<evidence type="ECO:0000256" key="3">
    <source>
        <dbReference type="ARBA" id="ARBA00023274"/>
    </source>
</evidence>
<dbReference type="PROSITE" id="PS00963">
    <property type="entry name" value="RIBOSOMAL_S2_2"/>
    <property type="match status" value="1"/>
</dbReference>
<dbReference type="HAMAP" id="MF_00291_B">
    <property type="entry name" value="Ribosomal_uS2_B"/>
    <property type="match status" value="1"/>
</dbReference>
<dbReference type="CDD" id="cd01425">
    <property type="entry name" value="RPS2"/>
    <property type="match status" value="1"/>
</dbReference>
<keyword evidence="7" id="KW-0934">Plastid</keyword>
<dbReference type="GO" id="GO:0009507">
    <property type="term" value="C:chloroplast"/>
    <property type="evidence" value="ECO:0007669"/>
    <property type="project" value="UniProtKB-SubCell"/>
</dbReference>
<dbReference type="GO" id="GO:0005763">
    <property type="term" value="C:mitochondrial small ribosomal subunit"/>
    <property type="evidence" value="ECO:0007669"/>
    <property type="project" value="TreeGrafter"/>
</dbReference>
<dbReference type="InterPro" id="IPR005706">
    <property type="entry name" value="Ribosomal_uS2_bac/mit/plastid"/>
</dbReference>
<geneLocation type="chloroplast" evidence="7"/>
<keyword evidence="2 4" id="KW-0689">Ribosomal protein</keyword>
<dbReference type="GO" id="GO:0003735">
    <property type="term" value="F:structural constituent of ribosome"/>
    <property type="evidence" value="ECO:0007669"/>
    <property type="project" value="InterPro"/>
</dbReference>
<dbReference type="PANTHER" id="PTHR12534">
    <property type="entry name" value="30S RIBOSOMAL PROTEIN S2 PROKARYOTIC AND ORGANELLAR"/>
    <property type="match status" value="1"/>
</dbReference>
<dbReference type="EMBL" id="MH591113">
    <property type="protein sequence ID" value="AYC65753.1"/>
    <property type="molecule type" value="Genomic_DNA"/>
</dbReference>
<dbReference type="PRINTS" id="PR00395">
    <property type="entry name" value="RIBOSOMALS2"/>
</dbReference>
<dbReference type="InterPro" id="IPR001865">
    <property type="entry name" value="Ribosomal_uS2"/>
</dbReference>
<evidence type="ECO:0000256" key="5">
    <source>
        <dbReference type="RuleBase" id="RU003631"/>
    </source>
</evidence>
<feature type="coiled-coil region" evidence="6">
    <location>
        <begin position="109"/>
        <end position="143"/>
    </location>
</feature>
<evidence type="ECO:0000256" key="4">
    <source>
        <dbReference type="HAMAP-Rule" id="MF_00291"/>
    </source>
</evidence>
<keyword evidence="7" id="KW-0150">Chloroplast</keyword>
<keyword evidence="3 4" id="KW-0687">Ribonucleoprotein</keyword>
<dbReference type="Gene3D" id="3.40.50.10490">
    <property type="entry name" value="Glucose-6-phosphate isomerase like protein, domain 1"/>
    <property type="match status" value="1"/>
</dbReference>
<dbReference type="AlphaFoldDB" id="A0A386B267"/>
<sequence>MTSSISKTIMRQMVSASVHLGHRRRNPKMAPYIYTKKDGFQIIDLFETYYYLNKASSFLYDISKRGKRVLFVGTKKYISKYIEQIANDCNSWYINKRWLGGLLTNWNTLKHLKFKMQKIEIEKNQTKKERARIEQQKKKLRKYLKGITTMYRQPDMVIIIGQKREMNAVKECIKLKIPILTILDTNGNPDLTDIFIPANDNSLQSVTFILDNLSNAIKKGQQHKEIL</sequence>
<dbReference type="InterPro" id="IPR023591">
    <property type="entry name" value="Ribosomal_uS2_flav_dom_sf"/>
</dbReference>
<comment type="subcellular location">
    <subcellularLocation>
        <location evidence="4">Plastid</location>
        <location evidence="4">Chloroplast</location>
    </subcellularLocation>
</comment>
<dbReference type="PANTHER" id="PTHR12534:SF0">
    <property type="entry name" value="SMALL RIBOSOMAL SUBUNIT PROTEIN US2M"/>
    <property type="match status" value="1"/>
</dbReference>
<dbReference type="PROSITE" id="PS00962">
    <property type="entry name" value="RIBOSOMAL_S2_1"/>
    <property type="match status" value="1"/>
</dbReference>
<protein>
    <recommendedName>
        <fullName evidence="4">Small ribosomal subunit protein uS2c</fullName>
    </recommendedName>
</protein>
<name>A0A386B267_9CHLO</name>
<proteinExistence type="inferred from homology"/>
<dbReference type="Pfam" id="PF00318">
    <property type="entry name" value="Ribosomal_S2"/>
    <property type="match status" value="1"/>
</dbReference>
<accession>A0A386B267</accession>
<dbReference type="GO" id="GO:0006412">
    <property type="term" value="P:translation"/>
    <property type="evidence" value="ECO:0007669"/>
    <property type="project" value="UniProtKB-UniRule"/>
</dbReference>
<evidence type="ECO:0000256" key="6">
    <source>
        <dbReference type="SAM" id="Coils"/>
    </source>
</evidence>
<comment type="similarity">
    <text evidence="1 4 5">Belongs to the universal ribosomal protein uS2 family.</text>
</comment>
<dbReference type="NCBIfam" id="TIGR01011">
    <property type="entry name" value="rpsB_bact"/>
    <property type="match status" value="1"/>
</dbReference>
<evidence type="ECO:0000256" key="2">
    <source>
        <dbReference type="ARBA" id="ARBA00022980"/>
    </source>
</evidence>
<reference evidence="7" key="1">
    <citation type="submission" date="2018-07" db="EMBL/GenBank/DDBJ databases">
        <authorList>
            <person name="Quirk P.G."/>
            <person name="Krulwich T.A."/>
        </authorList>
    </citation>
    <scope>NUCLEOTIDE SEQUENCE</scope>
</reference>
<dbReference type="Gene3D" id="1.10.287.610">
    <property type="entry name" value="Helix hairpin bin"/>
    <property type="match status" value="1"/>
</dbReference>
<reference evidence="7" key="2">
    <citation type="journal article" date="2019" name="Mol. Phylogenet. Evol.">
        <title>Reassessment of the classification of bryopsidales (chlorophyta) based on chloroplast phylogenomic analyses.</title>
        <authorList>
            <person name="Cremen M.C."/>
            <person name="Leliaert F."/>
            <person name="West J."/>
            <person name="Lam D.W."/>
            <person name="Shimada S."/>
            <person name="Lopez-Bautista J.M."/>
            <person name="Verbruggen H."/>
        </authorList>
    </citation>
    <scope>NUCLEOTIDE SEQUENCE</scope>
</reference>
<organism evidence="7">
    <name type="scientific">Udotea sp. TZ0819</name>
    <dbReference type="NCBI Taxonomy" id="2364085"/>
    <lineage>
        <taxon>Eukaryota</taxon>
        <taxon>Viridiplantae</taxon>
        <taxon>Chlorophyta</taxon>
        <taxon>core chlorophytes</taxon>
        <taxon>Ulvophyceae</taxon>
        <taxon>TCBD clade</taxon>
        <taxon>Bryopsidales</taxon>
        <taxon>Halimedineae</taxon>
        <taxon>Halimedaceae</taxon>
        <taxon>Udoteae</taxon>
        <taxon>Udotea</taxon>
    </lineage>
</organism>
<dbReference type="InterPro" id="IPR018130">
    <property type="entry name" value="Ribosomal_uS2_CS"/>
</dbReference>
<dbReference type="SUPFAM" id="SSF52313">
    <property type="entry name" value="Ribosomal protein S2"/>
    <property type="match status" value="1"/>
</dbReference>
<evidence type="ECO:0000256" key="1">
    <source>
        <dbReference type="ARBA" id="ARBA00006242"/>
    </source>
</evidence>
<keyword evidence="6" id="KW-0175">Coiled coil</keyword>